<accession>A0A0B2V919</accession>
<evidence type="ECO:0000313" key="2">
    <source>
        <dbReference type="EMBL" id="KHN79916.1"/>
    </source>
</evidence>
<dbReference type="AlphaFoldDB" id="A0A0B2V919"/>
<proteinExistence type="predicted"/>
<reference evidence="2 3" key="1">
    <citation type="submission" date="2014-11" db="EMBL/GenBank/DDBJ databases">
        <title>Genetic blueprint of the zoonotic pathogen Toxocara canis.</title>
        <authorList>
            <person name="Zhu X.-Q."/>
            <person name="Korhonen P.K."/>
            <person name="Cai H."/>
            <person name="Young N.D."/>
            <person name="Nejsum P."/>
            <person name="von Samson-Himmelstjerna G."/>
            <person name="Boag P.R."/>
            <person name="Tan P."/>
            <person name="Li Q."/>
            <person name="Min J."/>
            <person name="Yang Y."/>
            <person name="Wang X."/>
            <person name="Fang X."/>
            <person name="Hall R.S."/>
            <person name="Hofmann A."/>
            <person name="Sternberg P.W."/>
            <person name="Jex A.R."/>
            <person name="Gasser R.B."/>
        </authorList>
    </citation>
    <scope>NUCLEOTIDE SEQUENCE [LARGE SCALE GENOMIC DNA]</scope>
    <source>
        <strain evidence="2">PN_DK_2014</strain>
    </source>
</reference>
<feature type="region of interest" description="Disordered" evidence="1">
    <location>
        <begin position="74"/>
        <end position="94"/>
    </location>
</feature>
<dbReference type="EMBL" id="JPKZ01001806">
    <property type="protein sequence ID" value="KHN79916.1"/>
    <property type="molecule type" value="Genomic_DNA"/>
</dbReference>
<evidence type="ECO:0000313" key="3">
    <source>
        <dbReference type="Proteomes" id="UP000031036"/>
    </source>
</evidence>
<gene>
    <name evidence="2" type="ORF">Tcan_13840</name>
</gene>
<keyword evidence="3" id="KW-1185">Reference proteome</keyword>
<dbReference type="Proteomes" id="UP000031036">
    <property type="component" value="Unassembled WGS sequence"/>
</dbReference>
<sequence length="145" mass="16755">MAELQKVQYDHLEKTRRREKLTYTMRRSSRNETSVVDAVAMNQAMFNFAALLEEQQRRMRSPLNESHQIRSCMADRSANSPDVFHEGNDDLEIPGSEHISQLQQQNISAMELDVDGKQYPKKDMKFLDSPGMAVFQLGNYDELAK</sequence>
<comment type="caution">
    <text evidence="2">The sequence shown here is derived from an EMBL/GenBank/DDBJ whole genome shotgun (WGS) entry which is preliminary data.</text>
</comment>
<evidence type="ECO:0000256" key="1">
    <source>
        <dbReference type="SAM" id="MobiDB-lite"/>
    </source>
</evidence>
<protein>
    <submittedName>
        <fullName evidence="2">Uncharacterized protein</fullName>
    </submittedName>
</protein>
<name>A0A0B2V919_TOXCA</name>
<organism evidence="2 3">
    <name type="scientific">Toxocara canis</name>
    <name type="common">Canine roundworm</name>
    <dbReference type="NCBI Taxonomy" id="6265"/>
    <lineage>
        <taxon>Eukaryota</taxon>
        <taxon>Metazoa</taxon>
        <taxon>Ecdysozoa</taxon>
        <taxon>Nematoda</taxon>
        <taxon>Chromadorea</taxon>
        <taxon>Rhabditida</taxon>
        <taxon>Spirurina</taxon>
        <taxon>Ascaridomorpha</taxon>
        <taxon>Ascaridoidea</taxon>
        <taxon>Toxocaridae</taxon>
        <taxon>Toxocara</taxon>
    </lineage>
</organism>